<evidence type="ECO:0000256" key="4">
    <source>
        <dbReference type="ARBA" id="ARBA00022559"/>
    </source>
</evidence>
<keyword evidence="6" id="KW-0479">Metal-binding</keyword>
<feature type="domain" description="Apple" evidence="17">
    <location>
        <begin position="298"/>
        <end position="381"/>
    </location>
</feature>
<dbReference type="InterPro" id="IPR001480">
    <property type="entry name" value="Bulb-type_lectin_dom"/>
</dbReference>
<dbReference type="PROSITE" id="PS50873">
    <property type="entry name" value="PEROXIDASE_4"/>
    <property type="match status" value="1"/>
</dbReference>
<dbReference type="InterPro" id="IPR010255">
    <property type="entry name" value="Haem_peroxidase_sf"/>
</dbReference>
<sequence length="717" mass="77874">MDCRGLIRFMGFIVLVFLILSEACMAGIQTIGKIYPGFQGSQMNWIDKNGLFLLSNNSNFAFGFNPTSDVTLYLLVIIHTTSLDVIWTANRGSPVANSDQFFFGEDGTVSLHKGERPVWTPDTGGKRVSAIELQDSGNLVLLGNDSSVIWQSFSHPTNTLISDQEFREGMKLVSDPSANNLTYVLEIKSGDMILSAGFRTPQPYWSMQNDNDKPSIKLVDNEKDANATWIAVVENDGFISFYNLNDGGSASQTKIPSDPCSRPEPCDAYFVCSGNNVCQCPSALSTSPNCKPGIVSSCDGSKGSTALVSAGNGLNYFALGFVPASSKTSLEGCQSSCRDNCSCLALFFQNSTGNCFLFDQIGSFQDAGTGSSVVTYIKVLSDSNSGDTGSSKKGFPFVVIIVVATVLVIFGLLYVAFRYYKNKKRLPASPQETSEDDNFLEGENLDWVCNRRRILICVSTLPFLYHLRESLEGFSAEAAELDTTTYVLMKEEVRKVVSKGKAAGVLRLVFHDAGTFETVGNSGGMNGSIVFELDRPENAGLKKSLKILEKAKIEVDAKQSVSWADMIAVAGAEAVSVCGGPTIPVILGRLDSAEPDAEGKLPEESLGASSLKQCFQRKGLSTRELVALSGAHTIGSKGFGNPTVFDNSYYKILLEKPWMSSAGMSSMIGLPSDRALVEDDECLRWIKKYADDQDIFFDDFKNAYIKLVNSGARWKSL</sequence>
<dbReference type="CDD" id="cd00028">
    <property type="entry name" value="B_lectin"/>
    <property type="match status" value="1"/>
</dbReference>
<dbReference type="InterPro" id="IPR044831">
    <property type="entry name" value="Ccp1-like"/>
</dbReference>
<dbReference type="GO" id="GO:0034599">
    <property type="term" value="P:cellular response to oxidative stress"/>
    <property type="evidence" value="ECO:0007669"/>
    <property type="project" value="InterPro"/>
</dbReference>
<evidence type="ECO:0000256" key="13">
    <source>
        <dbReference type="SAM" id="Phobius"/>
    </source>
</evidence>
<dbReference type="InterPro" id="IPR002207">
    <property type="entry name" value="Peroxidase_I"/>
</dbReference>
<evidence type="ECO:0000313" key="18">
    <source>
        <dbReference type="EMBL" id="KAF2303841.1"/>
    </source>
</evidence>
<feature type="signal peptide" evidence="14">
    <location>
        <begin position="1"/>
        <end position="26"/>
    </location>
</feature>
<feature type="domain" description="Bulb-type lectin" evidence="16">
    <location>
        <begin position="38"/>
        <end position="154"/>
    </location>
</feature>
<dbReference type="GO" id="GO:0020037">
    <property type="term" value="F:heme binding"/>
    <property type="evidence" value="ECO:0007669"/>
    <property type="project" value="InterPro"/>
</dbReference>
<dbReference type="Pfam" id="PF00141">
    <property type="entry name" value="peroxidase"/>
    <property type="match status" value="1"/>
</dbReference>
<reference evidence="18 19" key="1">
    <citation type="journal article" date="2020" name="Mol. Plant">
        <title>The Chromosome-Based Rubber Tree Genome Provides New Insights into Spurge Genome Evolution and Rubber Biosynthesis.</title>
        <authorList>
            <person name="Liu J."/>
            <person name="Shi C."/>
            <person name="Shi C.C."/>
            <person name="Li W."/>
            <person name="Zhang Q.J."/>
            <person name="Zhang Y."/>
            <person name="Li K."/>
            <person name="Lu H.F."/>
            <person name="Shi C."/>
            <person name="Zhu S.T."/>
            <person name="Xiao Z.Y."/>
            <person name="Nan H."/>
            <person name="Yue Y."/>
            <person name="Zhu X.G."/>
            <person name="Wu Y."/>
            <person name="Hong X.N."/>
            <person name="Fan G.Y."/>
            <person name="Tong Y."/>
            <person name="Zhang D."/>
            <person name="Mao C.L."/>
            <person name="Liu Y.L."/>
            <person name="Hao S.J."/>
            <person name="Liu W.Q."/>
            <person name="Lv M.Q."/>
            <person name="Zhang H.B."/>
            <person name="Liu Y."/>
            <person name="Hu-Tang G.R."/>
            <person name="Wang J.P."/>
            <person name="Wang J.H."/>
            <person name="Sun Y.H."/>
            <person name="Ni S.B."/>
            <person name="Chen W.B."/>
            <person name="Zhang X.C."/>
            <person name="Jiao Y.N."/>
            <person name="Eichler E.E."/>
            <person name="Li G.H."/>
            <person name="Liu X."/>
            <person name="Gao L.Z."/>
        </authorList>
    </citation>
    <scope>NUCLEOTIDE SEQUENCE [LARGE SCALE GENOMIC DNA]</scope>
    <source>
        <strain evidence="19">cv. GT1</strain>
        <tissue evidence="18">Leaf</tissue>
    </source>
</reference>
<evidence type="ECO:0000256" key="10">
    <source>
        <dbReference type="ARBA" id="ARBA00023004"/>
    </source>
</evidence>
<keyword evidence="12" id="KW-0325">Glycoprotein</keyword>
<dbReference type="InterPro" id="IPR019794">
    <property type="entry name" value="Peroxidases_AS"/>
</dbReference>
<evidence type="ECO:0000313" key="19">
    <source>
        <dbReference type="Proteomes" id="UP000467840"/>
    </source>
</evidence>
<evidence type="ECO:0000256" key="12">
    <source>
        <dbReference type="ARBA" id="ARBA00023180"/>
    </source>
</evidence>
<name>A0A6A6LQY6_HEVBR</name>
<evidence type="ECO:0000256" key="14">
    <source>
        <dbReference type="SAM" id="SignalP"/>
    </source>
</evidence>
<organism evidence="18 19">
    <name type="scientific">Hevea brasiliensis</name>
    <name type="common">Para rubber tree</name>
    <name type="synonym">Siphonia brasiliensis</name>
    <dbReference type="NCBI Taxonomy" id="3981"/>
    <lineage>
        <taxon>Eukaryota</taxon>
        <taxon>Viridiplantae</taxon>
        <taxon>Streptophyta</taxon>
        <taxon>Embryophyta</taxon>
        <taxon>Tracheophyta</taxon>
        <taxon>Spermatophyta</taxon>
        <taxon>Magnoliopsida</taxon>
        <taxon>eudicotyledons</taxon>
        <taxon>Gunneridae</taxon>
        <taxon>Pentapetalae</taxon>
        <taxon>rosids</taxon>
        <taxon>fabids</taxon>
        <taxon>Malpighiales</taxon>
        <taxon>Euphorbiaceae</taxon>
        <taxon>Crotonoideae</taxon>
        <taxon>Micrandreae</taxon>
        <taxon>Hevea</taxon>
    </lineage>
</organism>
<evidence type="ECO:0000256" key="8">
    <source>
        <dbReference type="ARBA" id="ARBA00022734"/>
    </source>
</evidence>
<proteinExistence type="inferred from homology"/>
<dbReference type="PROSITE" id="PS50948">
    <property type="entry name" value="PAN"/>
    <property type="match status" value="1"/>
</dbReference>
<keyword evidence="5" id="KW-0349">Heme</keyword>
<dbReference type="FunFam" id="1.10.520.10:FF:000011">
    <property type="entry name" value="L-ascorbate peroxidase"/>
    <property type="match status" value="1"/>
</dbReference>
<dbReference type="SUPFAM" id="SSF51110">
    <property type="entry name" value="alpha-D-mannose-specific plant lectins"/>
    <property type="match status" value="1"/>
</dbReference>
<dbReference type="PROSITE" id="PS50927">
    <property type="entry name" value="BULB_LECTIN"/>
    <property type="match status" value="1"/>
</dbReference>
<dbReference type="InterPro" id="IPR019793">
    <property type="entry name" value="Peroxidases_heam-ligand_BS"/>
</dbReference>
<dbReference type="GO" id="GO:0042744">
    <property type="term" value="P:hydrogen peroxide catabolic process"/>
    <property type="evidence" value="ECO:0007669"/>
    <property type="project" value="TreeGrafter"/>
</dbReference>
<feature type="transmembrane region" description="Helical" evidence="13">
    <location>
        <begin position="394"/>
        <end position="417"/>
    </location>
</feature>
<dbReference type="GO" id="GO:0000302">
    <property type="term" value="P:response to reactive oxygen species"/>
    <property type="evidence" value="ECO:0007669"/>
    <property type="project" value="TreeGrafter"/>
</dbReference>
<protein>
    <recommendedName>
        <fullName evidence="3">L-ascorbate peroxidase</fullName>
        <ecNumber evidence="3">1.11.1.11</ecNumber>
    </recommendedName>
</protein>
<keyword evidence="13" id="KW-1133">Transmembrane helix</keyword>
<evidence type="ECO:0000256" key="7">
    <source>
        <dbReference type="ARBA" id="ARBA00022729"/>
    </source>
</evidence>
<dbReference type="PRINTS" id="PR00458">
    <property type="entry name" value="PEROXIDASE"/>
</dbReference>
<evidence type="ECO:0000259" key="16">
    <source>
        <dbReference type="PROSITE" id="PS50927"/>
    </source>
</evidence>
<dbReference type="PANTHER" id="PTHR31356">
    <property type="entry name" value="THYLAKOID LUMENAL 29 KDA PROTEIN, CHLOROPLASTIC-RELATED"/>
    <property type="match status" value="1"/>
</dbReference>
<evidence type="ECO:0000256" key="6">
    <source>
        <dbReference type="ARBA" id="ARBA00022723"/>
    </source>
</evidence>
<evidence type="ECO:0000259" key="17">
    <source>
        <dbReference type="PROSITE" id="PS50948"/>
    </source>
</evidence>
<keyword evidence="8" id="KW-0430">Lectin</keyword>
<evidence type="ECO:0000256" key="1">
    <source>
        <dbReference type="ARBA" id="ARBA00001970"/>
    </source>
</evidence>
<dbReference type="SUPFAM" id="SSF48113">
    <property type="entry name" value="Heme-dependent peroxidases"/>
    <property type="match status" value="1"/>
</dbReference>
<dbReference type="Gene3D" id="1.10.420.10">
    <property type="entry name" value="Peroxidase, domain 2"/>
    <property type="match status" value="1"/>
</dbReference>
<dbReference type="GO" id="GO:0016688">
    <property type="term" value="F:L-ascorbate peroxidase activity"/>
    <property type="evidence" value="ECO:0007669"/>
    <property type="project" value="UniProtKB-EC"/>
</dbReference>
<dbReference type="FunFam" id="2.90.10.10:FF:000008">
    <property type="entry name" value="Serine/threonine-protein kinase"/>
    <property type="match status" value="1"/>
</dbReference>
<keyword evidence="10" id="KW-0408">Iron</keyword>
<dbReference type="CDD" id="cd00314">
    <property type="entry name" value="plant_peroxidase_like"/>
    <property type="match status" value="1"/>
</dbReference>
<feature type="domain" description="Plant heme peroxidase family profile" evidence="15">
    <location>
        <begin position="502"/>
        <end position="717"/>
    </location>
</feature>
<dbReference type="SMART" id="SM00108">
    <property type="entry name" value="B_lectin"/>
    <property type="match status" value="1"/>
</dbReference>
<evidence type="ECO:0000259" key="15">
    <source>
        <dbReference type="PROSITE" id="PS50873"/>
    </source>
</evidence>
<dbReference type="EMBL" id="JAAGAX010000009">
    <property type="protein sequence ID" value="KAF2303841.1"/>
    <property type="molecule type" value="Genomic_DNA"/>
</dbReference>
<keyword evidence="19" id="KW-1185">Reference proteome</keyword>
<keyword evidence="9" id="KW-0560">Oxidoreductase</keyword>
<feature type="chain" id="PRO_5025496294" description="L-ascorbate peroxidase" evidence="14">
    <location>
        <begin position="27"/>
        <end position="717"/>
    </location>
</feature>
<dbReference type="CDD" id="cd01098">
    <property type="entry name" value="PAN_AP_plant"/>
    <property type="match status" value="1"/>
</dbReference>
<dbReference type="InterPro" id="IPR003609">
    <property type="entry name" value="Pan_app"/>
</dbReference>
<evidence type="ECO:0000256" key="3">
    <source>
        <dbReference type="ARBA" id="ARBA00012940"/>
    </source>
</evidence>
<dbReference type="Gene3D" id="1.10.520.10">
    <property type="match status" value="1"/>
</dbReference>
<dbReference type="PROSITE" id="PS00435">
    <property type="entry name" value="PEROXIDASE_1"/>
    <property type="match status" value="1"/>
</dbReference>
<keyword evidence="13" id="KW-0812">Transmembrane</keyword>
<accession>A0A6A6LQY6</accession>
<dbReference type="GO" id="GO:0046872">
    <property type="term" value="F:metal ion binding"/>
    <property type="evidence" value="ECO:0007669"/>
    <property type="project" value="UniProtKB-KW"/>
</dbReference>
<evidence type="ECO:0000256" key="2">
    <source>
        <dbReference type="ARBA" id="ARBA00006873"/>
    </source>
</evidence>
<dbReference type="PROSITE" id="PS00436">
    <property type="entry name" value="PEROXIDASE_2"/>
    <property type="match status" value="1"/>
</dbReference>
<dbReference type="Gene3D" id="2.90.10.10">
    <property type="entry name" value="Bulb-type lectin domain"/>
    <property type="match status" value="1"/>
</dbReference>
<dbReference type="InterPro" id="IPR002016">
    <property type="entry name" value="Haem_peroxidase"/>
</dbReference>
<keyword evidence="11" id="KW-1015">Disulfide bond</keyword>
<evidence type="ECO:0000256" key="9">
    <source>
        <dbReference type="ARBA" id="ARBA00023002"/>
    </source>
</evidence>
<dbReference type="FunFam" id="1.10.420.10:FF:000011">
    <property type="entry name" value="Adenylate/guanylate cyclase"/>
    <property type="match status" value="1"/>
</dbReference>
<dbReference type="Pfam" id="PF01453">
    <property type="entry name" value="B_lectin"/>
    <property type="match status" value="1"/>
</dbReference>
<dbReference type="PRINTS" id="PR00459">
    <property type="entry name" value="ASPEROXIDASE"/>
</dbReference>
<keyword evidence="13" id="KW-0472">Membrane</keyword>
<dbReference type="PANTHER" id="PTHR31356:SF8">
    <property type="entry name" value="L-ASCORBATE PEROXIDASE 6-RELATED"/>
    <property type="match status" value="1"/>
</dbReference>
<dbReference type="GO" id="GO:0030246">
    <property type="term" value="F:carbohydrate binding"/>
    <property type="evidence" value="ECO:0007669"/>
    <property type="project" value="UniProtKB-KW"/>
</dbReference>
<comment type="caution">
    <text evidence="18">The sequence shown here is derived from an EMBL/GenBank/DDBJ whole genome shotgun (WGS) entry which is preliminary data.</text>
</comment>
<keyword evidence="4" id="KW-0575">Peroxidase</keyword>
<dbReference type="EC" id="1.11.1.11" evidence="3"/>
<dbReference type="InterPro" id="IPR036426">
    <property type="entry name" value="Bulb-type_lectin_dom_sf"/>
</dbReference>
<gene>
    <name evidence="18" type="ORF">GH714_023781</name>
</gene>
<keyword evidence="7 14" id="KW-0732">Signal</keyword>
<dbReference type="Proteomes" id="UP000467840">
    <property type="component" value="Chromosome 16"/>
</dbReference>
<comment type="similarity">
    <text evidence="2">Belongs to the peroxidase family. Ascorbate peroxidase subfamily.</text>
</comment>
<evidence type="ECO:0000256" key="5">
    <source>
        <dbReference type="ARBA" id="ARBA00022617"/>
    </source>
</evidence>
<evidence type="ECO:0000256" key="11">
    <source>
        <dbReference type="ARBA" id="ARBA00023157"/>
    </source>
</evidence>
<comment type="cofactor">
    <cofactor evidence="1">
        <name>heme b</name>
        <dbReference type="ChEBI" id="CHEBI:60344"/>
    </cofactor>
</comment>
<dbReference type="AlphaFoldDB" id="A0A6A6LQY6"/>